<sequence length="598" mass="63852">MRVVSVAASATVAEQESLTDMVWANADRFADAIAFRRRVDGSWIDVTTKDFAAHVLAVAKGLIASGLEPGDRVALLAATRYEWTLVDFAVWAAGCVTVPVYETSSAEQVAWILADSGAKAVVVSDPVTRAVVDGVVDRLAEVVKVWQLDVPGDMTASAIDELAALGAELDDEAAHARRLAVRSSDLATLVYTSGTTGRPKGVELTHRNLLAEVRANVAAFPHLMRPGNSMLVFLPLANILARAIALTCVYTRTTLGHLPNVRTLVADLAGFRPTFVVAVPRVFEKVYNSAKQRAHGEGRGSIFAAAEAVAVEYSAAMAGSGPSTALRAKHAVASRLVYAKLRNVLGGRCVAAISGGAPLGEHLAHFFRGVGIPVYEGYGLTETSAAICVNTREDFRVGTVGRPVAGAAVRVADDGEIELRGDMVFRGYWRNPAATEEALRDGWLRTGDLGSLDEDGFLRITGRKKEIIVTAGGKNVVPAVLEDRVRKHPLVSQCLVVGDRQPFIAALITLDEDFLPAWAAEHGKTAKDLTDDPDLRAEIQTAVDAANAAVSRAEAIREFVVLPRDFTEAAGEVTPSLKLRRDAILKTHADQIAAIYAR</sequence>
<evidence type="ECO:0000313" key="8">
    <source>
        <dbReference type="EMBL" id="SDC48899.1"/>
    </source>
</evidence>
<dbReference type="InterPro" id="IPR000873">
    <property type="entry name" value="AMP-dep_synth/lig_dom"/>
</dbReference>
<keyword evidence="2" id="KW-0436">Ligase</keyword>
<dbReference type="GO" id="GO:0004467">
    <property type="term" value="F:long-chain fatty acid-CoA ligase activity"/>
    <property type="evidence" value="ECO:0007669"/>
    <property type="project" value="UniProtKB-EC"/>
</dbReference>
<dbReference type="Proteomes" id="UP000199501">
    <property type="component" value="Unassembled WGS sequence"/>
</dbReference>
<dbReference type="Pfam" id="PF23562">
    <property type="entry name" value="AMP-binding_C_3"/>
    <property type="match status" value="1"/>
</dbReference>
<evidence type="ECO:0000313" key="9">
    <source>
        <dbReference type="Proteomes" id="UP000199501"/>
    </source>
</evidence>
<evidence type="ECO:0000256" key="2">
    <source>
        <dbReference type="ARBA" id="ARBA00022598"/>
    </source>
</evidence>
<gene>
    <name evidence="8" type="ORF">SAMN05216174_102318</name>
</gene>
<comment type="similarity">
    <text evidence="1">Belongs to the ATP-dependent AMP-binding enzyme family.</text>
</comment>
<dbReference type="Gene3D" id="3.40.50.12780">
    <property type="entry name" value="N-terminal domain of ligase-like"/>
    <property type="match status" value="1"/>
</dbReference>
<protein>
    <recommendedName>
        <fullName evidence="6">Acyl-CoA synthetase</fullName>
    </recommendedName>
</protein>
<evidence type="ECO:0000256" key="6">
    <source>
        <dbReference type="ARBA" id="ARBA00032875"/>
    </source>
</evidence>
<dbReference type="Gene3D" id="3.30.300.30">
    <property type="match status" value="1"/>
</dbReference>
<evidence type="ECO:0000256" key="4">
    <source>
        <dbReference type="ARBA" id="ARBA00023098"/>
    </source>
</evidence>
<evidence type="ECO:0000256" key="1">
    <source>
        <dbReference type="ARBA" id="ARBA00006432"/>
    </source>
</evidence>
<dbReference type="AlphaFoldDB" id="A0A1G6M0A7"/>
<keyword evidence="9" id="KW-1185">Reference proteome</keyword>
<evidence type="ECO:0000256" key="5">
    <source>
        <dbReference type="ARBA" id="ARBA00024484"/>
    </source>
</evidence>
<evidence type="ECO:0000259" key="7">
    <source>
        <dbReference type="Pfam" id="PF00501"/>
    </source>
</evidence>
<dbReference type="CDD" id="cd05907">
    <property type="entry name" value="VL_LC_FACS_like"/>
    <property type="match status" value="1"/>
</dbReference>
<organism evidence="8 9">
    <name type="scientific">Actinokineospora iranica</name>
    <dbReference type="NCBI Taxonomy" id="1271860"/>
    <lineage>
        <taxon>Bacteria</taxon>
        <taxon>Bacillati</taxon>
        <taxon>Actinomycetota</taxon>
        <taxon>Actinomycetes</taxon>
        <taxon>Pseudonocardiales</taxon>
        <taxon>Pseudonocardiaceae</taxon>
        <taxon>Actinokineospora</taxon>
    </lineage>
</organism>
<dbReference type="RefSeq" id="WP_407640489.1">
    <property type="nucleotide sequence ID" value="NZ_FMZZ01000002.1"/>
</dbReference>
<dbReference type="PROSITE" id="PS00455">
    <property type="entry name" value="AMP_BINDING"/>
    <property type="match status" value="1"/>
</dbReference>
<comment type="catalytic activity">
    <reaction evidence="5">
        <text>a long-chain fatty acid + ATP + CoA = a long-chain fatty acyl-CoA + AMP + diphosphate</text>
        <dbReference type="Rhea" id="RHEA:15421"/>
        <dbReference type="ChEBI" id="CHEBI:30616"/>
        <dbReference type="ChEBI" id="CHEBI:33019"/>
        <dbReference type="ChEBI" id="CHEBI:57287"/>
        <dbReference type="ChEBI" id="CHEBI:57560"/>
        <dbReference type="ChEBI" id="CHEBI:83139"/>
        <dbReference type="ChEBI" id="CHEBI:456215"/>
        <dbReference type="EC" id="6.2.1.3"/>
    </reaction>
    <physiologicalReaction direction="left-to-right" evidence="5">
        <dbReference type="Rhea" id="RHEA:15422"/>
    </physiologicalReaction>
</comment>
<feature type="domain" description="AMP-dependent synthetase/ligase" evidence="7">
    <location>
        <begin position="24"/>
        <end position="429"/>
    </location>
</feature>
<evidence type="ECO:0000256" key="3">
    <source>
        <dbReference type="ARBA" id="ARBA00022832"/>
    </source>
</evidence>
<dbReference type="Pfam" id="PF00501">
    <property type="entry name" value="AMP-binding"/>
    <property type="match status" value="1"/>
</dbReference>
<dbReference type="InterPro" id="IPR045851">
    <property type="entry name" value="AMP-bd_C_sf"/>
</dbReference>
<keyword evidence="4" id="KW-0443">Lipid metabolism</keyword>
<name>A0A1G6M0A7_9PSEU</name>
<dbReference type="InterPro" id="IPR020845">
    <property type="entry name" value="AMP-binding_CS"/>
</dbReference>
<keyword evidence="3" id="KW-0276">Fatty acid metabolism</keyword>
<accession>A0A1G6M0A7</accession>
<dbReference type="InterPro" id="IPR042099">
    <property type="entry name" value="ANL_N_sf"/>
</dbReference>
<dbReference type="GO" id="GO:0016020">
    <property type="term" value="C:membrane"/>
    <property type="evidence" value="ECO:0007669"/>
    <property type="project" value="TreeGrafter"/>
</dbReference>
<dbReference type="EMBL" id="FMZZ01000002">
    <property type="protein sequence ID" value="SDC48899.1"/>
    <property type="molecule type" value="Genomic_DNA"/>
</dbReference>
<dbReference type="PANTHER" id="PTHR43272:SF32">
    <property type="entry name" value="AMP-DEPENDENT SYNTHETASE_LIGASE DOMAIN-CONTAINING PROTEIN"/>
    <property type="match status" value="1"/>
</dbReference>
<dbReference type="STRING" id="1271860.SAMN05216174_102318"/>
<proteinExistence type="inferred from homology"/>
<dbReference type="PANTHER" id="PTHR43272">
    <property type="entry name" value="LONG-CHAIN-FATTY-ACID--COA LIGASE"/>
    <property type="match status" value="1"/>
</dbReference>
<dbReference type="SUPFAM" id="SSF56801">
    <property type="entry name" value="Acetyl-CoA synthetase-like"/>
    <property type="match status" value="1"/>
</dbReference>
<reference evidence="9" key="1">
    <citation type="submission" date="2016-10" db="EMBL/GenBank/DDBJ databases">
        <authorList>
            <person name="Varghese N."/>
            <person name="Submissions S."/>
        </authorList>
    </citation>
    <scope>NUCLEOTIDE SEQUENCE [LARGE SCALE GENOMIC DNA]</scope>
    <source>
        <strain evidence="9">IBRC-M 10403</strain>
    </source>
</reference>